<proteinExistence type="predicted"/>
<dbReference type="AlphaFoldDB" id="A0A411YE76"/>
<evidence type="ECO:0000256" key="1">
    <source>
        <dbReference type="ARBA" id="ARBA00022737"/>
    </source>
</evidence>
<dbReference type="EMBL" id="CP036402">
    <property type="protein sequence ID" value="QBI19508.1"/>
    <property type="molecule type" value="Genomic_DNA"/>
</dbReference>
<dbReference type="InterPro" id="IPR015915">
    <property type="entry name" value="Kelch-typ_b-propeller"/>
</dbReference>
<keyword evidence="4" id="KW-0812">Transmembrane</keyword>
<dbReference type="Pfam" id="PF24681">
    <property type="entry name" value="Kelch_KLHDC2_KLHL20_DRC7"/>
    <property type="match status" value="1"/>
</dbReference>
<dbReference type="KEGG" id="erz:ER308_08065"/>
<keyword evidence="4" id="KW-1133">Transmembrane helix</keyword>
<keyword evidence="1" id="KW-0677">Repeat</keyword>
<evidence type="ECO:0000256" key="2">
    <source>
        <dbReference type="ARBA" id="ARBA00023004"/>
    </source>
</evidence>
<keyword evidence="6" id="KW-1185">Reference proteome</keyword>
<keyword evidence="2" id="KW-0408">Iron</keyword>
<organism evidence="5 6">
    <name type="scientific">Egibacter rhizosphaerae</name>
    <dbReference type="NCBI Taxonomy" id="1670831"/>
    <lineage>
        <taxon>Bacteria</taxon>
        <taxon>Bacillati</taxon>
        <taxon>Actinomycetota</taxon>
        <taxon>Nitriliruptoria</taxon>
        <taxon>Egibacterales</taxon>
        <taxon>Egibacteraceae</taxon>
        <taxon>Egibacter</taxon>
    </lineage>
</organism>
<dbReference type="Proteomes" id="UP000291469">
    <property type="component" value="Chromosome"/>
</dbReference>
<evidence type="ECO:0000256" key="4">
    <source>
        <dbReference type="SAM" id="Phobius"/>
    </source>
</evidence>
<evidence type="ECO:0000313" key="5">
    <source>
        <dbReference type="EMBL" id="QBI19508.1"/>
    </source>
</evidence>
<accession>A0A411YE76</accession>
<feature type="transmembrane region" description="Helical" evidence="4">
    <location>
        <begin position="21"/>
        <end position="38"/>
    </location>
</feature>
<dbReference type="Gene3D" id="2.120.10.80">
    <property type="entry name" value="Kelch-type beta propeller"/>
    <property type="match status" value="2"/>
</dbReference>
<dbReference type="SUPFAM" id="SSF50965">
    <property type="entry name" value="Galactose oxidase, central domain"/>
    <property type="match status" value="1"/>
</dbReference>
<keyword evidence="4" id="KW-0472">Membrane</keyword>
<name>A0A411YE76_9ACTN</name>
<dbReference type="PANTHER" id="PTHR47435">
    <property type="entry name" value="KELCH REPEAT PROTEIN (AFU_ORTHOLOGUE AFUA_5G12780)"/>
    <property type="match status" value="1"/>
</dbReference>
<dbReference type="RefSeq" id="WP_131154505.1">
    <property type="nucleotide sequence ID" value="NZ_CP036402.1"/>
</dbReference>
<gene>
    <name evidence="5" type="ORF">ER308_08065</name>
</gene>
<protein>
    <recommendedName>
        <fullName evidence="7">Galactose oxidase</fullName>
    </recommendedName>
</protein>
<feature type="compositionally biased region" description="Basic and acidic residues" evidence="3">
    <location>
        <begin position="52"/>
        <end position="69"/>
    </location>
</feature>
<dbReference type="InterPro" id="IPR011043">
    <property type="entry name" value="Gal_Oxase/kelch_b-propeller"/>
</dbReference>
<feature type="region of interest" description="Disordered" evidence="3">
    <location>
        <begin position="44"/>
        <end position="75"/>
    </location>
</feature>
<sequence length="426" mass="44670">MTDDGAWEQQTVRARRGSRRGALVALGLVAAGALWVWAGSTPFGESGVRSPEPVERTPVEPAGEWRELPDGPVGPRTGATAAVLDGDGGTGEAVIWGGTAAPSAPLGAALDADAGRWRELPEAPLEPRVHHAAVWTGEEFLVWGGRARHGPGGAGGRELGDGAAYDPIDDAWRPLPRAPIPGRVHHRMVWTGSEAIVWGGRGEGFRADGAAYDPARDAWRTIRDAPIEARARHAAVAGDGELLVWGGEGEGGQRFAGGARYFPRLDTWSVTPPADTGRADATAVWNAGASAAAGGSETSDTSAGSPVGGQMIVWGGVPIGDEPDPLRAYDPMRASWHRLTAPPLAPRSDHAATWTDDALFIWGGRTSRPLEDGAVWDHAQGFWRPLPPPPLGGRVGANAVWTGEEVLVLGGFGGERPGRSMAWRPD</sequence>
<evidence type="ECO:0008006" key="7">
    <source>
        <dbReference type="Google" id="ProtNLM"/>
    </source>
</evidence>
<dbReference type="OrthoDB" id="3420153at2"/>
<evidence type="ECO:0000256" key="3">
    <source>
        <dbReference type="SAM" id="MobiDB-lite"/>
    </source>
</evidence>
<dbReference type="PANTHER" id="PTHR47435:SF4">
    <property type="entry name" value="KELCH REPEAT PROTEIN (AFU_ORTHOLOGUE AFUA_5G12780)"/>
    <property type="match status" value="1"/>
</dbReference>
<evidence type="ECO:0000313" key="6">
    <source>
        <dbReference type="Proteomes" id="UP000291469"/>
    </source>
</evidence>
<reference evidence="5 6" key="1">
    <citation type="submission" date="2019-01" db="EMBL/GenBank/DDBJ databases">
        <title>Egibacter rhizosphaerae EGI 80759T.</title>
        <authorList>
            <person name="Chen D.-D."/>
            <person name="Tian Y."/>
            <person name="Jiao J.-Y."/>
            <person name="Zhang X.-T."/>
            <person name="Zhang Y.-G."/>
            <person name="Zhang Y."/>
            <person name="Xiao M."/>
            <person name="Shu W.-S."/>
            <person name="Li W.-J."/>
        </authorList>
    </citation>
    <scope>NUCLEOTIDE SEQUENCE [LARGE SCALE GENOMIC DNA]</scope>
    <source>
        <strain evidence="5 6">EGI 80759</strain>
    </source>
</reference>